<keyword evidence="4 10" id="KW-0812">Transmembrane</keyword>
<dbReference type="PROSITE" id="PS01156">
    <property type="entry name" value="TONB_DEPENDENT_REC_2"/>
    <property type="match status" value="1"/>
</dbReference>
<feature type="domain" description="TonB-dependent receptor plug" evidence="14">
    <location>
        <begin position="55"/>
        <end position="177"/>
    </location>
</feature>
<keyword evidence="8 15" id="KW-0675">Receptor</keyword>
<evidence type="ECO:0000256" key="12">
    <source>
        <dbReference type="SAM" id="SignalP"/>
    </source>
</evidence>
<evidence type="ECO:0000313" key="16">
    <source>
        <dbReference type="Proteomes" id="UP000757890"/>
    </source>
</evidence>
<organism evidence="15 16">
    <name type="scientific">Dialister invisus</name>
    <dbReference type="NCBI Taxonomy" id="218538"/>
    <lineage>
        <taxon>Bacteria</taxon>
        <taxon>Bacillati</taxon>
        <taxon>Bacillota</taxon>
        <taxon>Negativicutes</taxon>
        <taxon>Veillonellales</taxon>
        <taxon>Veillonellaceae</taxon>
        <taxon>Dialister</taxon>
    </lineage>
</organism>
<dbReference type="Proteomes" id="UP000757890">
    <property type="component" value="Unassembled WGS sequence"/>
</dbReference>
<dbReference type="PROSITE" id="PS52016">
    <property type="entry name" value="TONB_DEPENDENT_REC_3"/>
    <property type="match status" value="1"/>
</dbReference>
<evidence type="ECO:0000256" key="10">
    <source>
        <dbReference type="PROSITE-ProRule" id="PRU01360"/>
    </source>
</evidence>
<dbReference type="GO" id="GO:0015344">
    <property type="term" value="F:siderophore uptake transmembrane transporter activity"/>
    <property type="evidence" value="ECO:0007669"/>
    <property type="project" value="TreeGrafter"/>
</dbReference>
<dbReference type="InterPro" id="IPR000531">
    <property type="entry name" value="Beta-barrel_TonB"/>
</dbReference>
<keyword evidence="5 12" id="KW-0732">Signal</keyword>
<evidence type="ECO:0000259" key="14">
    <source>
        <dbReference type="Pfam" id="PF07715"/>
    </source>
</evidence>
<name>A0A930B5U1_9FIRM</name>
<dbReference type="CDD" id="cd01347">
    <property type="entry name" value="ligand_gated_channel"/>
    <property type="match status" value="1"/>
</dbReference>
<evidence type="ECO:0000256" key="5">
    <source>
        <dbReference type="ARBA" id="ARBA00022729"/>
    </source>
</evidence>
<dbReference type="InterPro" id="IPR012910">
    <property type="entry name" value="Plug_dom"/>
</dbReference>
<comment type="caution">
    <text evidence="15">The sequence shown here is derived from an EMBL/GenBank/DDBJ whole genome shotgun (WGS) entry which is preliminary data.</text>
</comment>
<dbReference type="Gene3D" id="2.40.170.20">
    <property type="entry name" value="TonB-dependent receptor, beta-barrel domain"/>
    <property type="match status" value="1"/>
</dbReference>
<dbReference type="Gene3D" id="2.170.130.10">
    <property type="entry name" value="TonB-dependent receptor, plug domain"/>
    <property type="match status" value="1"/>
</dbReference>
<evidence type="ECO:0000256" key="3">
    <source>
        <dbReference type="ARBA" id="ARBA00022452"/>
    </source>
</evidence>
<evidence type="ECO:0000256" key="8">
    <source>
        <dbReference type="ARBA" id="ARBA00023170"/>
    </source>
</evidence>
<evidence type="ECO:0000256" key="9">
    <source>
        <dbReference type="ARBA" id="ARBA00023237"/>
    </source>
</evidence>
<dbReference type="InterPro" id="IPR036942">
    <property type="entry name" value="Beta-barrel_TonB_sf"/>
</dbReference>
<dbReference type="EMBL" id="JABZMK010000026">
    <property type="protein sequence ID" value="MBF1129469.1"/>
    <property type="molecule type" value="Genomic_DNA"/>
</dbReference>
<evidence type="ECO:0000256" key="7">
    <source>
        <dbReference type="ARBA" id="ARBA00023136"/>
    </source>
</evidence>
<evidence type="ECO:0000256" key="4">
    <source>
        <dbReference type="ARBA" id="ARBA00022692"/>
    </source>
</evidence>
<dbReference type="GO" id="GO:0009279">
    <property type="term" value="C:cell outer membrane"/>
    <property type="evidence" value="ECO:0007669"/>
    <property type="project" value="UniProtKB-SubCell"/>
</dbReference>
<comment type="similarity">
    <text evidence="10 11">Belongs to the TonB-dependent receptor family.</text>
</comment>
<keyword evidence="7 10" id="KW-0472">Membrane</keyword>
<dbReference type="PANTHER" id="PTHR30069">
    <property type="entry name" value="TONB-DEPENDENT OUTER MEMBRANE RECEPTOR"/>
    <property type="match status" value="1"/>
</dbReference>
<evidence type="ECO:0000256" key="2">
    <source>
        <dbReference type="ARBA" id="ARBA00022448"/>
    </source>
</evidence>
<proteinExistence type="inferred from homology"/>
<keyword evidence="3 10" id="KW-1134">Transmembrane beta strand</keyword>
<dbReference type="Pfam" id="PF07715">
    <property type="entry name" value="Plug"/>
    <property type="match status" value="1"/>
</dbReference>
<gene>
    <name evidence="15" type="ORF">HXL70_05415</name>
</gene>
<sequence>MNKRICTAAAVLALTMCTVHAEAVYNLDEVIVEADMDKARDAFGDIVTEQSYARTGGDVEVITRKEIEEKHFQNITDAVRRVPGVYINDMGYHGGEYDGGPYSQQVTINGDGHVVVLLDGRRLDNQASNPSGGQSSSSGNGSIVPLHLITSIGNIEKIEVIKGPGSSVYGGDASGGVINIITRKGSVRPSTTVDLATGSWRKHTYGVAHSGSADQGKWSYFAVLNREMSGDTHYKDGDMGKNYTYYGTKYKDDSVAVRIDRNFDRDRFVSFSFNYTNNWDGYPVVPRDYRYADRFFSGQVNIDSAAGKKHGPINPGFRNKWWYHGVLGDYTTSITRNLDVTWQFKKDHDLPSYVRIFRTSNDYSDAWIKNYTYPNYTPSGNVTPAQIQDWLKTYTGGFSVSSYQERSNGLGFQFGKNIGINNILFGMTVSHDYYRRVNPSARTRASISRNMFTSYLQDKLKIGDNFEITPGLRYIHSDDYTVKNGGGKDISPSDSSVSHLSGMLSMRYKLDDTLSLYGSWAQVFRAKRVTDYDATLEPLDDEKGNVYNIGLKKKIGSRTSLDINFSYLKMDNAIGAYSVEDASTATGTKSYAMNASQSKRALNIGIDHRFNENWRLGISYSYVKTHYHAKHFTTVPDGSGTSLDDLLSKQIPMNSYQFDLGYDKGKFSADFLTSIYSGNDENFFTNKRFVVSDLTLNFKITDSTSVYLVGNNLWNTAWENRYYYHMGKGAFPQPGRRFLIGINTRF</sequence>
<accession>A0A930B5U1</accession>
<reference evidence="15" key="1">
    <citation type="submission" date="2020-04" db="EMBL/GenBank/DDBJ databases">
        <title>Deep metagenomics examines the oral microbiome during advanced dental caries in children, revealing novel taxa and co-occurrences with host molecules.</title>
        <authorList>
            <person name="Baker J.L."/>
            <person name="Morton J.T."/>
            <person name="Dinis M."/>
            <person name="Alvarez R."/>
            <person name="Tran N.C."/>
            <person name="Knight R."/>
            <person name="Edlund A."/>
        </authorList>
    </citation>
    <scope>NUCLEOTIDE SEQUENCE</scope>
    <source>
        <strain evidence="15">JCVI_32_bin.14</strain>
    </source>
</reference>
<protein>
    <submittedName>
        <fullName evidence="15">TonB-dependent receptor</fullName>
    </submittedName>
</protein>
<dbReference type="GO" id="GO:0044718">
    <property type="term" value="P:siderophore transmembrane transport"/>
    <property type="evidence" value="ECO:0007669"/>
    <property type="project" value="TreeGrafter"/>
</dbReference>
<feature type="domain" description="TonB-dependent receptor-like beta-barrel" evidence="13">
    <location>
        <begin position="303"/>
        <end position="713"/>
    </location>
</feature>
<evidence type="ECO:0000313" key="15">
    <source>
        <dbReference type="EMBL" id="MBF1129469.1"/>
    </source>
</evidence>
<keyword evidence="2 10" id="KW-0813">Transport</keyword>
<evidence type="ECO:0000256" key="1">
    <source>
        <dbReference type="ARBA" id="ARBA00004571"/>
    </source>
</evidence>
<keyword evidence="9 10" id="KW-0998">Cell outer membrane</keyword>
<dbReference type="Pfam" id="PF00593">
    <property type="entry name" value="TonB_dep_Rec_b-barrel"/>
    <property type="match status" value="1"/>
</dbReference>
<dbReference type="SUPFAM" id="SSF56935">
    <property type="entry name" value="Porins"/>
    <property type="match status" value="1"/>
</dbReference>
<keyword evidence="6 11" id="KW-0798">TonB box</keyword>
<dbReference type="InterPro" id="IPR010917">
    <property type="entry name" value="TonB_rcpt_CS"/>
</dbReference>
<evidence type="ECO:0000256" key="6">
    <source>
        <dbReference type="ARBA" id="ARBA00023077"/>
    </source>
</evidence>
<dbReference type="InterPro" id="IPR039426">
    <property type="entry name" value="TonB-dep_rcpt-like"/>
</dbReference>
<evidence type="ECO:0000259" key="13">
    <source>
        <dbReference type="Pfam" id="PF00593"/>
    </source>
</evidence>
<evidence type="ECO:0000256" key="11">
    <source>
        <dbReference type="RuleBase" id="RU003357"/>
    </source>
</evidence>
<comment type="subcellular location">
    <subcellularLocation>
        <location evidence="1 10">Cell outer membrane</location>
        <topology evidence="1 10">Multi-pass membrane protein</topology>
    </subcellularLocation>
</comment>
<dbReference type="InterPro" id="IPR037066">
    <property type="entry name" value="Plug_dom_sf"/>
</dbReference>
<dbReference type="PANTHER" id="PTHR30069:SF29">
    <property type="entry name" value="HEMOGLOBIN AND HEMOGLOBIN-HAPTOGLOBIN-BINDING PROTEIN 1-RELATED"/>
    <property type="match status" value="1"/>
</dbReference>
<feature type="chain" id="PRO_5036712626" evidence="12">
    <location>
        <begin position="22"/>
        <end position="746"/>
    </location>
</feature>
<dbReference type="AlphaFoldDB" id="A0A930B5U1"/>
<feature type="signal peptide" evidence="12">
    <location>
        <begin position="1"/>
        <end position="21"/>
    </location>
</feature>